<gene>
    <name evidence="6" type="ORF">DI53_3916</name>
</gene>
<dbReference type="PANTHER" id="PTHR35333:SF3">
    <property type="entry name" value="BETA-LACTAMASE-TYPE TRANSPEPTIDASE FOLD CONTAINING PROTEIN"/>
    <property type="match status" value="1"/>
</dbReference>
<feature type="signal peptide" evidence="4">
    <location>
        <begin position="1"/>
        <end position="22"/>
    </location>
</feature>
<evidence type="ECO:0000259" key="5">
    <source>
        <dbReference type="Pfam" id="PF13354"/>
    </source>
</evidence>
<proteinExistence type="inferred from homology"/>
<dbReference type="GO" id="GO:0008800">
    <property type="term" value="F:beta-lactamase activity"/>
    <property type="evidence" value="ECO:0007669"/>
    <property type="project" value="UniProtKB-EC"/>
</dbReference>
<dbReference type="Proteomes" id="UP000031802">
    <property type="component" value="Unassembled WGS sequence"/>
</dbReference>
<dbReference type="GO" id="GO:0046677">
    <property type="term" value="P:response to antibiotic"/>
    <property type="evidence" value="ECO:0007669"/>
    <property type="project" value="InterPro"/>
</dbReference>
<evidence type="ECO:0000313" key="6">
    <source>
        <dbReference type="EMBL" id="KGE12266.1"/>
    </source>
</evidence>
<name>A0A0B8SYQ6_9SPHI</name>
<feature type="domain" description="Beta-lactamase class A catalytic" evidence="5">
    <location>
        <begin position="45"/>
        <end position="270"/>
    </location>
</feature>
<evidence type="ECO:0000256" key="4">
    <source>
        <dbReference type="SAM" id="SignalP"/>
    </source>
</evidence>
<organism evidence="6 7">
    <name type="scientific">Sphingobacterium deserti</name>
    <dbReference type="NCBI Taxonomy" id="1229276"/>
    <lineage>
        <taxon>Bacteria</taxon>
        <taxon>Pseudomonadati</taxon>
        <taxon>Bacteroidota</taxon>
        <taxon>Sphingobacteriia</taxon>
        <taxon>Sphingobacteriales</taxon>
        <taxon>Sphingobacteriaceae</taxon>
        <taxon>Sphingobacterium</taxon>
    </lineage>
</organism>
<reference evidence="7" key="1">
    <citation type="submission" date="2014-04" db="EMBL/GenBank/DDBJ databases">
        <title>Whole-Genome optical mapping and complete genome sequence of Sphingobacterium deserti sp. nov., a new spaces isolated from desert in the west of China.</title>
        <authorList>
            <person name="Teng C."/>
            <person name="Zhou Z."/>
            <person name="Li X."/>
            <person name="Chen M."/>
            <person name="Lin M."/>
            <person name="Wang L."/>
            <person name="Su S."/>
            <person name="Zhang C."/>
            <person name="Zhang W."/>
        </authorList>
    </citation>
    <scope>NUCLEOTIDE SEQUENCE [LARGE SCALE GENOMIC DNA]</scope>
    <source>
        <strain evidence="7">ACCC05744</strain>
    </source>
</reference>
<dbReference type="InterPro" id="IPR012338">
    <property type="entry name" value="Beta-lactam/transpept-like"/>
</dbReference>
<comment type="catalytic activity">
    <reaction evidence="1">
        <text>a beta-lactam + H2O = a substituted beta-amino acid</text>
        <dbReference type="Rhea" id="RHEA:20401"/>
        <dbReference type="ChEBI" id="CHEBI:15377"/>
        <dbReference type="ChEBI" id="CHEBI:35627"/>
        <dbReference type="ChEBI" id="CHEBI:140347"/>
        <dbReference type="EC" id="3.5.2.6"/>
    </reaction>
</comment>
<dbReference type="InterPro" id="IPR045155">
    <property type="entry name" value="Beta-lactam_cat"/>
</dbReference>
<dbReference type="eggNOG" id="COG2367">
    <property type="taxonomic scope" value="Bacteria"/>
</dbReference>
<comment type="caution">
    <text evidence="6">The sequence shown here is derived from an EMBL/GenBank/DDBJ whole genome shotgun (WGS) entry which is preliminary data.</text>
</comment>
<dbReference type="AlphaFoldDB" id="A0A0B8SYQ6"/>
<comment type="similarity">
    <text evidence="2">Belongs to the class-A beta-lactamase family.</text>
</comment>
<accession>A0A0B8SYQ6</accession>
<keyword evidence="7" id="KW-1185">Reference proteome</keyword>
<dbReference type="Gene3D" id="3.40.710.10">
    <property type="entry name" value="DD-peptidase/beta-lactamase superfamily"/>
    <property type="match status" value="1"/>
</dbReference>
<evidence type="ECO:0000256" key="1">
    <source>
        <dbReference type="ARBA" id="ARBA00001526"/>
    </source>
</evidence>
<dbReference type="NCBIfam" id="NF033103">
    <property type="entry name" value="bla_class_A"/>
    <property type="match status" value="1"/>
</dbReference>
<protein>
    <recommendedName>
        <fullName evidence="3">beta-lactamase</fullName>
        <ecNumber evidence="3">3.5.2.6</ecNumber>
    </recommendedName>
</protein>
<dbReference type="PANTHER" id="PTHR35333">
    <property type="entry name" value="BETA-LACTAMASE"/>
    <property type="match status" value="1"/>
</dbReference>
<feature type="chain" id="PRO_5002138460" description="beta-lactamase" evidence="4">
    <location>
        <begin position="23"/>
        <end position="303"/>
    </location>
</feature>
<reference evidence="6 7" key="2">
    <citation type="journal article" date="2015" name="PLoS ONE">
        <title>Whole-Genome Optical Mapping and Finished Genome Sequence of Sphingobacterium deserti sp. nov., a New Species Isolated from the Western Desert of China.</title>
        <authorList>
            <person name="Teng C."/>
            <person name="Zhou Z."/>
            <person name="Molnar I."/>
            <person name="Li X."/>
            <person name="Tang R."/>
            <person name="Chen M."/>
            <person name="Wang L."/>
            <person name="Su S."/>
            <person name="Zhang W."/>
            <person name="Lin M."/>
        </authorList>
    </citation>
    <scope>NUCLEOTIDE SEQUENCE [LARGE SCALE GENOMIC DNA]</scope>
    <source>
        <strain evidence="7">ACCC05744</strain>
    </source>
</reference>
<evidence type="ECO:0000256" key="3">
    <source>
        <dbReference type="ARBA" id="ARBA00012865"/>
    </source>
</evidence>
<sequence length="303" mass="34218">MNFCKILILCFLSSLSLSFGHAQSKSLENDIKTFIHDKKAIVAVAIKNGREGDIVHVHADEKLPMQSVFKFHIAVAMLTEIDKGNFKLQQPIVIKKEDLTPDIWSPLRDAYPQGTTMPLSTVITYMVSQSDNVACDIVLKLLGGPEVVDQFYKEKGVKDLSIKINEKTMQRNWEAQFKNWTTAEECTDLLKTYFYNDKKELSAESHQFLWTVMKGTETGLKRLKGNLPANTAVAHKTGYSGTKDGITEAVHDIGVIYLPNNDPIFISVLVSKSREDLATNEEIIARIAHMAYDFYTQMHKKTK</sequence>
<keyword evidence="4" id="KW-0732">Signal</keyword>
<dbReference type="SUPFAM" id="SSF56601">
    <property type="entry name" value="beta-lactamase/transpeptidase-like"/>
    <property type="match status" value="1"/>
</dbReference>
<dbReference type="Pfam" id="PF13354">
    <property type="entry name" value="Beta-lactamase2"/>
    <property type="match status" value="1"/>
</dbReference>
<dbReference type="GO" id="GO:0030655">
    <property type="term" value="P:beta-lactam antibiotic catabolic process"/>
    <property type="evidence" value="ECO:0007669"/>
    <property type="project" value="InterPro"/>
</dbReference>
<dbReference type="STRING" id="1229276.DI53_3916"/>
<dbReference type="EMBL" id="JJMU01000074">
    <property type="protein sequence ID" value="KGE12266.1"/>
    <property type="molecule type" value="Genomic_DNA"/>
</dbReference>
<dbReference type="InterPro" id="IPR000871">
    <property type="entry name" value="Beta-lactam_class-A"/>
</dbReference>
<dbReference type="RefSeq" id="WP_037503779.1">
    <property type="nucleotide sequence ID" value="NZ_JJMU01000074.1"/>
</dbReference>
<dbReference type="EC" id="3.5.2.6" evidence="3"/>
<dbReference type="OrthoDB" id="9772863at2"/>
<evidence type="ECO:0000256" key="2">
    <source>
        <dbReference type="ARBA" id="ARBA00009009"/>
    </source>
</evidence>
<evidence type="ECO:0000313" key="7">
    <source>
        <dbReference type="Proteomes" id="UP000031802"/>
    </source>
</evidence>
<dbReference type="PATRIC" id="fig|1229276.3.peg.4056"/>